<proteinExistence type="predicted"/>
<gene>
    <name evidence="2" type="ORF">rCG_22113</name>
</gene>
<dbReference type="Proteomes" id="UP000234681">
    <property type="component" value="Chromosome 20"/>
</dbReference>
<name>A6K471_RAT</name>
<evidence type="ECO:0000313" key="2">
    <source>
        <dbReference type="EMBL" id="EDL92951.1"/>
    </source>
</evidence>
<keyword evidence="1" id="KW-1133">Transmembrane helix</keyword>
<reference evidence="2 3" key="1">
    <citation type="submission" date="2005-09" db="EMBL/GenBank/DDBJ databases">
        <authorList>
            <person name="Mural R.J."/>
            <person name="Li P.W."/>
            <person name="Adams M.D."/>
            <person name="Amanatides P.G."/>
            <person name="Baden-Tillson H."/>
            <person name="Barnstead M."/>
            <person name="Chin S.H."/>
            <person name="Dew I."/>
            <person name="Evans C.A."/>
            <person name="Ferriera S."/>
            <person name="Flanigan M."/>
            <person name="Fosler C."/>
            <person name="Glodek A."/>
            <person name="Gu Z."/>
            <person name="Holt R.A."/>
            <person name="Jennings D."/>
            <person name="Kraft C.L."/>
            <person name="Lu F."/>
            <person name="Nguyen T."/>
            <person name="Nusskern D.R."/>
            <person name="Pfannkoch C.M."/>
            <person name="Sitter C."/>
            <person name="Sutton G.G."/>
            <person name="Venter J.C."/>
            <person name="Wang Z."/>
            <person name="Woodage T."/>
            <person name="Zheng X.H."/>
            <person name="Zhong F."/>
        </authorList>
    </citation>
    <scope>NUCLEOTIDE SEQUENCE [LARGE SCALE GENOMIC DNA]</scope>
    <source>
        <strain>BN</strain>
        <strain evidence="3">Sprague-Dawley</strain>
    </source>
</reference>
<keyword evidence="1" id="KW-0472">Membrane</keyword>
<protein>
    <submittedName>
        <fullName evidence="2">RCG22113</fullName>
    </submittedName>
</protein>
<evidence type="ECO:0000256" key="1">
    <source>
        <dbReference type="SAM" id="Phobius"/>
    </source>
</evidence>
<evidence type="ECO:0000313" key="3">
    <source>
        <dbReference type="Proteomes" id="UP000234681"/>
    </source>
</evidence>
<keyword evidence="1" id="KW-0812">Transmembrane</keyword>
<dbReference type="AlphaFoldDB" id="A6K471"/>
<feature type="transmembrane region" description="Helical" evidence="1">
    <location>
        <begin position="6"/>
        <end position="31"/>
    </location>
</feature>
<sequence length="65" mass="7703">MYIYYVCVYIYICIYMYVCMYMYVCVCIKCLQAHRMSDPSKEILELISGTNVEFLNAEHGHSLNI</sequence>
<dbReference type="EMBL" id="CH474016">
    <property type="protein sequence ID" value="EDL92951.1"/>
    <property type="molecule type" value="Genomic_DNA"/>
</dbReference>
<accession>A6K471</accession>
<organism evidence="2 3">
    <name type="scientific">Rattus norvegicus</name>
    <name type="common">Rat</name>
    <dbReference type="NCBI Taxonomy" id="10116"/>
    <lineage>
        <taxon>Eukaryota</taxon>
        <taxon>Metazoa</taxon>
        <taxon>Chordata</taxon>
        <taxon>Craniata</taxon>
        <taxon>Vertebrata</taxon>
        <taxon>Euteleostomi</taxon>
        <taxon>Mammalia</taxon>
        <taxon>Eutheria</taxon>
        <taxon>Euarchontoglires</taxon>
        <taxon>Glires</taxon>
        <taxon>Rodentia</taxon>
        <taxon>Myomorpha</taxon>
        <taxon>Muroidea</taxon>
        <taxon>Muridae</taxon>
        <taxon>Murinae</taxon>
        <taxon>Rattus</taxon>
    </lineage>
</organism>